<reference evidence="1 2" key="1">
    <citation type="submission" date="2021-07" db="EMBL/GenBank/DDBJ databases">
        <title>The Aristolochia fimbriata genome: insights into angiosperm evolution, floral development and chemical biosynthesis.</title>
        <authorList>
            <person name="Jiao Y."/>
        </authorList>
    </citation>
    <scope>NUCLEOTIDE SEQUENCE [LARGE SCALE GENOMIC DNA]</scope>
    <source>
        <strain evidence="1">IBCAS-2021</strain>
        <tissue evidence="1">Leaf</tissue>
    </source>
</reference>
<organism evidence="1 2">
    <name type="scientific">Aristolochia fimbriata</name>
    <name type="common">White veined hardy Dutchman's pipe vine</name>
    <dbReference type="NCBI Taxonomy" id="158543"/>
    <lineage>
        <taxon>Eukaryota</taxon>
        <taxon>Viridiplantae</taxon>
        <taxon>Streptophyta</taxon>
        <taxon>Embryophyta</taxon>
        <taxon>Tracheophyta</taxon>
        <taxon>Spermatophyta</taxon>
        <taxon>Magnoliopsida</taxon>
        <taxon>Magnoliidae</taxon>
        <taxon>Piperales</taxon>
        <taxon>Aristolochiaceae</taxon>
        <taxon>Aristolochia</taxon>
    </lineage>
</organism>
<dbReference type="EMBL" id="JAINDJ010000008">
    <property type="protein sequence ID" value="KAG9439137.1"/>
    <property type="molecule type" value="Genomic_DNA"/>
</dbReference>
<gene>
    <name evidence="1" type="ORF">H6P81_019302</name>
</gene>
<evidence type="ECO:0000313" key="2">
    <source>
        <dbReference type="Proteomes" id="UP000825729"/>
    </source>
</evidence>
<evidence type="ECO:0000313" key="1">
    <source>
        <dbReference type="EMBL" id="KAG9439137.1"/>
    </source>
</evidence>
<name>A0AAV7DV27_ARIFI</name>
<dbReference type="AlphaFoldDB" id="A0AAV7DV27"/>
<comment type="caution">
    <text evidence="1">The sequence shown here is derived from an EMBL/GenBank/DDBJ whole genome shotgun (WGS) entry which is preliminary data.</text>
</comment>
<sequence>MGKSKACISQENECVLSDNGQGRASICPEQKKETSAASALATDLRSKAEEFLCCQLNENRNPCLEATHPCFIAGERKKGDEEIKKRHCSSNLSGRREIRTGNVDVRPPIRRLTGAPSVGARSIVPKAAGIRAAGDEVVLQWIGHVVVGAVAATGQEFDRRRRRVLVAGEVWSREKRGESREDSHARGQLGLRRWWARFVGRSCPRLRAPASSPRQVTYTIRVFMDIRIDVSYIERIDE</sequence>
<protein>
    <submittedName>
        <fullName evidence="1">Uncharacterized protein</fullName>
    </submittedName>
</protein>
<keyword evidence="2" id="KW-1185">Reference proteome</keyword>
<accession>A0AAV7DV27</accession>
<dbReference type="Proteomes" id="UP000825729">
    <property type="component" value="Unassembled WGS sequence"/>
</dbReference>
<proteinExistence type="predicted"/>